<evidence type="ECO:0000256" key="5">
    <source>
        <dbReference type="ARBA" id="ARBA00022475"/>
    </source>
</evidence>
<comment type="subcellular location">
    <subcellularLocation>
        <location evidence="1">Cell membrane</location>
    </subcellularLocation>
</comment>
<evidence type="ECO:0000313" key="22">
    <source>
        <dbReference type="Proteomes" id="UP000050454"/>
    </source>
</evidence>
<comment type="pathway">
    <text evidence="2">Cell wall biogenesis; peptidoglycan biosynthesis.</text>
</comment>
<evidence type="ECO:0000256" key="3">
    <source>
        <dbReference type="ARBA" id="ARBA00007090"/>
    </source>
</evidence>
<dbReference type="GO" id="GO:0009002">
    <property type="term" value="F:serine-type D-Ala-D-Ala carboxypeptidase activity"/>
    <property type="evidence" value="ECO:0007669"/>
    <property type="project" value="UniProtKB-EC"/>
</dbReference>
<dbReference type="EMBL" id="LGTQ01000005">
    <property type="protein sequence ID" value="KPM50173.1"/>
    <property type="molecule type" value="Genomic_DNA"/>
</dbReference>
<dbReference type="InterPro" id="IPR001264">
    <property type="entry name" value="Glyco_trans_51"/>
</dbReference>
<dbReference type="GO" id="GO:0008658">
    <property type="term" value="F:penicillin binding"/>
    <property type="evidence" value="ECO:0007669"/>
    <property type="project" value="InterPro"/>
</dbReference>
<evidence type="ECO:0000256" key="6">
    <source>
        <dbReference type="ARBA" id="ARBA00022645"/>
    </source>
</evidence>
<evidence type="ECO:0000256" key="10">
    <source>
        <dbReference type="ARBA" id="ARBA00022801"/>
    </source>
</evidence>
<evidence type="ECO:0000256" key="7">
    <source>
        <dbReference type="ARBA" id="ARBA00022670"/>
    </source>
</evidence>
<comment type="catalytic activity">
    <reaction evidence="16">
        <text>Preferential cleavage: (Ac)2-L-Lys-D-Ala-|-D-Ala. Also transpeptidation of peptidyl-alanyl moieties that are N-acyl substituents of D-alanine.</text>
        <dbReference type="EC" id="3.4.16.4"/>
    </reaction>
</comment>
<evidence type="ECO:0000313" key="21">
    <source>
        <dbReference type="EMBL" id="KPM50173.1"/>
    </source>
</evidence>
<comment type="catalytic activity">
    <reaction evidence="17">
        <text>[GlcNAc-(1-&gt;4)-Mur2Ac(oyl-L-Ala-gamma-D-Glu-L-Lys-D-Ala-D-Ala)](n)-di-trans,octa-cis-undecaprenyl diphosphate + beta-D-GlcNAc-(1-&gt;4)-Mur2Ac(oyl-L-Ala-gamma-D-Glu-L-Lys-D-Ala-D-Ala)-di-trans,octa-cis-undecaprenyl diphosphate = [GlcNAc-(1-&gt;4)-Mur2Ac(oyl-L-Ala-gamma-D-Glu-L-Lys-D-Ala-D-Ala)](n+1)-di-trans,octa-cis-undecaprenyl diphosphate + di-trans,octa-cis-undecaprenyl diphosphate + H(+)</text>
        <dbReference type="Rhea" id="RHEA:23708"/>
        <dbReference type="Rhea" id="RHEA-COMP:9602"/>
        <dbReference type="Rhea" id="RHEA-COMP:9603"/>
        <dbReference type="ChEBI" id="CHEBI:15378"/>
        <dbReference type="ChEBI" id="CHEBI:58405"/>
        <dbReference type="ChEBI" id="CHEBI:60033"/>
        <dbReference type="ChEBI" id="CHEBI:78435"/>
        <dbReference type="EC" id="2.4.99.28"/>
    </reaction>
</comment>
<dbReference type="PATRIC" id="fig|1605367.3.peg.2429"/>
<keyword evidence="9" id="KW-0808">Transferase</keyword>
<dbReference type="PANTHER" id="PTHR32282:SF11">
    <property type="entry name" value="PENICILLIN-BINDING PROTEIN 1B"/>
    <property type="match status" value="1"/>
</dbReference>
<evidence type="ECO:0000256" key="17">
    <source>
        <dbReference type="ARBA" id="ARBA00049902"/>
    </source>
</evidence>
<evidence type="ECO:0000256" key="13">
    <source>
        <dbReference type="ARBA" id="ARBA00023136"/>
    </source>
</evidence>
<sequence length="779" mass="87801">MLLTTKAIFTLIVLFFIALELNFLWLFGGMPSMKEARNPKLSVPTQVLTEDLQVLGQFYLENRNPVDFSEIDSLTIDALIATEDIRFYQHNGLDLRSLPGMFFSTLTGDTRGGSTINQQAVKNIYKTRRDRSQGLLGYIPVVRTIIAKLKEWDVAIKMDFFFTKNEILALYLNAVDFGDTTYGIKLASKHFFSKEPKDLSLHESALLIGILKGTSYYSPKRHPERALDRRNVVLSQMLRYGKINQEQYDKALQQPLGLKLTEVVKEHSKAPYFRTMLRPVLEKWCDENGYNLYTDGLKVYTTINYTMQEMAEKAVEEHLVELQKLFVAEQGSYKFWFDRQIAKEKAEYKREHPKEKELPLMPAEKTLNSLIENSEVYKRLKSSGLNDSQIRVKMAEPHATRILTHRGEKEITISAIDSIKTVAQFLQAGLLSVDASNMHVKAWVGGSNFDYFKYDHVAQAKRQVGSAFKPIVYASAIENGIDKCTLVVDEPFSIKTVINGESANWEPKNSSGKFSYAPMPMRTALGRSVNSVAIRMLQSVGVDKVIETAKKLGISSNLDANLSLALGTSDISLEELARAYVPFVNLGQGGDLVILTKIENKEGEVVYESETKMEQLLEPHTAYEMSFLLRGSVEVGGGTSRRLYSYGVAEGNEIGGKTGTTNDYRDGWFMGITPGLVTGVWVGCEDNRIHFTNANGQGGRAALPIFGRYMKAVYADKNTQYKKGKFPKPEDYTESVYCYEPEVISDSLQFVMDSLARDSARLLIDPIQNRRLDSIRISL</sequence>
<name>A0A0P7C0N7_9BACT</name>
<keyword evidence="18" id="KW-0812">Transmembrane</keyword>
<dbReference type="GO" id="GO:0008955">
    <property type="term" value="F:peptidoglycan glycosyltransferase activity"/>
    <property type="evidence" value="ECO:0007669"/>
    <property type="project" value="UniProtKB-EC"/>
</dbReference>
<dbReference type="GO" id="GO:0005886">
    <property type="term" value="C:plasma membrane"/>
    <property type="evidence" value="ECO:0007669"/>
    <property type="project" value="UniProtKB-SubCell"/>
</dbReference>
<dbReference type="GO" id="GO:0030288">
    <property type="term" value="C:outer membrane-bounded periplasmic space"/>
    <property type="evidence" value="ECO:0007669"/>
    <property type="project" value="TreeGrafter"/>
</dbReference>
<accession>A0A0P7C0N7</accession>
<keyword evidence="10" id="KW-0378">Hydrolase</keyword>
<dbReference type="Gene3D" id="3.40.710.10">
    <property type="entry name" value="DD-peptidase/beta-lactamase superfamily"/>
    <property type="match status" value="2"/>
</dbReference>
<keyword evidence="13 18" id="KW-0472">Membrane</keyword>
<keyword evidence="18" id="KW-1133">Transmembrane helix</keyword>
<dbReference type="SUPFAM" id="SSF56601">
    <property type="entry name" value="beta-lactamase/transpeptidase-like"/>
    <property type="match status" value="1"/>
</dbReference>
<evidence type="ECO:0000256" key="15">
    <source>
        <dbReference type="ARBA" id="ARBA00023316"/>
    </source>
</evidence>
<proteinExistence type="inferred from homology"/>
<keyword evidence="14" id="KW-0511">Multifunctional enzyme</keyword>
<feature type="domain" description="Glycosyl transferase family 51" evidence="20">
    <location>
        <begin position="54"/>
        <end position="237"/>
    </location>
</feature>
<keyword evidence="15" id="KW-0961">Cell wall biogenesis/degradation</keyword>
<dbReference type="InterPro" id="IPR050396">
    <property type="entry name" value="Glycosyltr_51/Transpeptidase"/>
</dbReference>
<dbReference type="GO" id="GO:0009252">
    <property type="term" value="P:peptidoglycan biosynthetic process"/>
    <property type="evidence" value="ECO:0007669"/>
    <property type="project" value="UniProtKB-KW"/>
</dbReference>
<keyword evidence="5" id="KW-1003">Cell membrane</keyword>
<evidence type="ECO:0000259" key="20">
    <source>
        <dbReference type="Pfam" id="PF00912"/>
    </source>
</evidence>
<dbReference type="InterPro" id="IPR023346">
    <property type="entry name" value="Lysozyme-like_dom_sf"/>
</dbReference>
<dbReference type="Proteomes" id="UP000050454">
    <property type="component" value="Unassembled WGS sequence"/>
</dbReference>
<evidence type="ECO:0000256" key="12">
    <source>
        <dbReference type="ARBA" id="ARBA00022984"/>
    </source>
</evidence>
<evidence type="ECO:0000256" key="8">
    <source>
        <dbReference type="ARBA" id="ARBA00022676"/>
    </source>
</evidence>
<protein>
    <submittedName>
        <fullName evidence="21">Uncharacterized protein</fullName>
    </submittedName>
</protein>
<dbReference type="InterPro" id="IPR036950">
    <property type="entry name" value="PBP_transglycosylase"/>
</dbReference>
<evidence type="ECO:0000256" key="18">
    <source>
        <dbReference type="SAM" id="Phobius"/>
    </source>
</evidence>
<evidence type="ECO:0000256" key="9">
    <source>
        <dbReference type="ARBA" id="ARBA00022679"/>
    </source>
</evidence>
<dbReference type="InterPro" id="IPR001460">
    <property type="entry name" value="PCN-bd_Tpept"/>
</dbReference>
<dbReference type="Pfam" id="PF00912">
    <property type="entry name" value="Transgly"/>
    <property type="match status" value="1"/>
</dbReference>
<evidence type="ECO:0000256" key="1">
    <source>
        <dbReference type="ARBA" id="ARBA00004236"/>
    </source>
</evidence>
<keyword evidence="6" id="KW-0121">Carboxypeptidase</keyword>
<dbReference type="GO" id="GO:0006508">
    <property type="term" value="P:proteolysis"/>
    <property type="evidence" value="ECO:0007669"/>
    <property type="project" value="UniProtKB-KW"/>
</dbReference>
<feature type="domain" description="Penicillin-binding protein transpeptidase" evidence="19">
    <location>
        <begin position="433"/>
        <end position="675"/>
    </location>
</feature>
<comment type="caution">
    <text evidence="21">The sequence shown here is derived from an EMBL/GenBank/DDBJ whole genome shotgun (WGS) entry which is preliminary data.</text>
</comment>
<dbReference type="GO" id="GO:0071555">
    <property type="term" value="P:cell wall organization"/>
    <property type="evidence" value="ECO:0007669"/>
    <property type="project" value="UniProtKB-KW"/>
</dbReference>
<evidence type="ECO:0000256" key="4">
    <source>
        <dbReference type="ARBA" id="ARBA00007739"/>
    </source>
</evidence>
<keyword evidence="8" id="KW-0328">Glycosyltransferase</keyword>
<evidence type="ECO:0000259" key="19">
    <source>
        <dbReference type="Pfam" id="PF00905"/>
    </source>
</evidence>
<evidence type="ECO:0000256" key="11">
    <source>
        <dbReference type="ARBA" id="ARBA00022960"/>
    </source>
</evidence>
<evidence type="ECO:0000256" key="16">
    <source>
        <dbReference type="ARBA" id="ARBA00034000"/>
    </source>
</evidence>
<comment type="similarity">
    <text evidence="3">In the C-terminal section; belongs to the transpeptidase family.</text>
</comment>
<dbReference type="GO" id="GO:0008360">
    <property type="term" value="P:regulation of cell shape"/>
    <property type="evidence" value="ECO:0007669"/>
    <property type="project" value="UniProtKB-KW"/>
</dbReference>
<feature type="transmembrane region" description="Helical" evidence="18">
    <location>
        <begin position="7"/>
        <end position="28"/>
    </location>
</feature>
<evidence type="ECO:0000256" key="2">
    <source>
        <dbReference type="ARBA" id="ARBA00004752"/>
    </source>
</evidence>
<dbReference type="AlphaFoldDB" id="A0A0P7C0N7"/>
<dbReference type="STRING" id="1605367.AFM12_05360"/>
<dbReference type="Gene3D" id="1.10.3810.10">
    <property type="entry name" value="Biosynthetic peptidoglycan transglycosylase-like"/>
    <property type="match status" value="1"/>
</dbReference>
<reference evidence="21 22" key="1">
    <citation type="submission" date="2015-07" db="EMBL/GenBank/DDBJ databases">
        <title>The draft genome sequence of Leadbetterella sp. JN14-9.</title>
        <authorList>
            <person name="Liu Y."/>
            <person name="Du J."/>
            <person name="Shao Z."/>
        </authorList>
    </citation>
    <scope>NUCLEOTIDE SEQUENCE [LARGE SCALE GENOMIC DNA]</scope>
    <source>
        <strain evidence="21 22">JN14-9</strain>
    </source>
</reference>
<dbReference type="InterPro" id="IPR012338">
    <property type="entry name" value="Beta-lactam/transpept-like"/>
</dbReference>
<dbReference type="Pfam" id="PF00905">
    <property type="entry name" value="Transpeptidase"/>
    <property type="match status" value="1"/>
</dbReference>
<dbReference type="SUPFAM" id="SSF53955">
    <property type="entry name" value="Lysozyme-like"/>
    <property type="match status" value="1"/>
</dbReference>
<organism evidence="21 22">
    <name type="scientific">Jiulongibacter sediminis</name>
    <dbReference type="NCBI Taxonomy" id="1605367"/>
    <lineage>
        <taxon>Bacteria</taxon>
        <taxon>Pseudomonadati</taxon>
        <taxon>Bacteroidota</taxon>
        <taxon>Cytophagia</taxon>
        <taxon>Cytophagales</taxon>
        <taxon>Leadbetterellaceae</taxon>
        <taxon>Jiulongibacter</taxon>
    </lineage>
</organism>
<dbReference type="PANTHER" id="PTHR32282">
    <property type="entry name" value="BINDING PROTEIN TRANSPEPTIDASE, PUTATIVE-RELATED"/>
    <property type="match status" value="1"/>
</dbReference>
<gene>
    <name evidence="21" type="ORF">AFM12_05360</name>
</gene>
<keyword evidence="12" id="KW-0573">Peptidoglycan synthesis</keyword>
<keyword evidence="22" id="KW-1185">Reference proteome</keyword>
<comment type="similarity">
    <text evidence="4">In the N-terminal section; belongs to the glycosyltransferase 51 family.</text>
</comment>
<keyword evidence="7" id="KW-0645">Protease</keyword>
<keyword evidence="11" id="KW-0133">Cell shape</keyword>
<evidence type="ECO:0000256" key="14">
    <source>
        <dbReference type="ARBA" id="ARBA00023268"/>
    </source>
</evidence>